<feature type="coiled-coil region" evidence="1">
    <location>
        <begin position="247"/>
        <end position="284"/>
    </location>
</feature>
<feature type="coiled-coil region" evidence="1">
    <location>
        <begin position="341"/>
        <end position="436"/>
    </location>
</feature>
<evidence type="ECO:0000256" key="2">
    <source>
        <dbReference type="SAM" id="MobiDB-lite"/>
    </source>
</evidence>
<evidence type="ECO:0000313" key="3">
    <source>
        <dbReference type="EMBL" id="CAD8659165.1"/>
    </source>
</evidence>
<proteinExistence type="predicted"/>
<evidence type="ECO:0008006" key="4">
    <source>
        <dbReference type="Google" id="ProtNLM"/>
    </source>
</evidence>
<feature type="region of interest" description="Disordered" evidence="2">
    <location>
        <begin position="57"/>
        <end position="97"/>
    </location>
</feature>
<gene>
    <name evidence="3" type="ORF">POBO1169_LOCUS5742</name>
</gene>
<protein>
    <recommendedName>
        <fullName evidence="4">Trichohyalin-plectin-homology domain-containing protein</fullName>
    </recommendedName>
</protein>
<name>A0A7S0N4K9_9CHLO</name>
<dbReference type="EMBL" id="HBFA01010996">
    <property type="protein sequence ID" value="CAD8659165.1"/>
    <property type="molecule type" value="Transcribed_RNA"/>
</dbReference>
<feature type="coiled-coil region" evidence="1">
    <location>
        <begin position="155"/>
        <end position="218"/>
    </location>
</feature>
<accession>A0A7S0N4K9</accession>
<reference evidence="3" key="1">
    <citation type="submission" date="2021-01" db="EMBL/GenBank/DDBJ databases">
        <authorList>
            <person name="Corre E."/>
            <person name="Pelletier E."/>
            <person name="Niang G."/>
            <person name="Scheremetjew M."/>
            <person name="Finn R."/>
            <person name="Kale V."/>
            <person name="Holt S."/>
            <person name="Cochrane G."/>
            <person name="Meng A."/>
            <person name="Brown T."/>
            <person name="Cohen L."/>
        </authorList>
    </citation>
    <scope>NUCLEOTIDE SEQUENCE</scope>
    <source>
        <strain evidence="3">CCMP722</strain>
    </source>
</reference>
<organism evidence="3">
    <name type="scientific">Pyramimonas obovata</name>
    <dbReference type="NCBI Taxonomy" id="1411642"/>
    <lineage>
        <taxon>Eukaryota</taxon>
        <taxon>Viridiplantae</taxon>
        <taxon>Chlorophyta</taxon>
        <taxon>Pyramimonadophyceae</taxon>
        <taxon>Pyramimonadales</taxon>
        <taxon>Pyramimonadaceae</taxon>
        <taxon>Pyramimonas</taxon>
        <taxon>Pyramimonas incertae sedis</taxon>
    </lineage>
</organism>
<evidence type="ECO:0000256" key="1">
    <source>
        <dbReference type="SAM" id="Coils"/>
    </source>
</evidence>
<dbReference type="AlphaFoldDB" id="A0A7S0N4K9"/>
<keyword evidence="1" id="KW-0175">Coiled coil</keyword>
<sequence length="476" mass="55159">MKTILKEKLAQRDGDEGTKRGLYSAILLVERFLKYAKGTDAELAVLKEQVQRLLKTNGKGAPKAQVPSRPHSTRPCVRSAEPCSTPAKGSPKPADGSHRVQRVAQIADLGQLCYTLPPLTVERKGRTKMGDFALLNKGLAEVSRRQIQEEYNTKKRNQQRVRTDLSGQIREMEEQRVANMRAKQEALKDMDRKIHEHQDELEEQHRQWLEECKKKKGDRDRAVMDANARKQVQKELAWAQELAIVKNAKAELRAQQEKEHRIFLENKTELVETAKLNSKRIKEKFLEREEEKKHDAALSKQAMQMAIDRENSAKAAVEKIAEKGRQMLKMGGMDELVAAREKKFREELERAQRDKEAYEREQDRIAAEREAARKQREHDTVLTLDKQMRELRARKQKEKDELTAFGRGLARDVENYSVLENELEQARRLMNEDNKLQVVEQWQTEAQRRYADQVGVMSEFETARNKEYLQIALGKA</sequence>